<dbReference type="EMBL" id="CYHA01000003">
    <property type="protein sequence ID" value="CUA83350.1"/>
    <property type="molecule type" value="Genomic_DNA"/>
</dbReference>
<gene>
    <name evidence="3" type="ORF">Ga0061063_1699</name>
</gene>
<keyword evidence="1" id="KW-0472">Membrane</keyword>
<proteinExistence type="predicted"/>
<feature type="transmembrane region" description="Helical" evidence="1">
    <location>
        <begin position="201"/>
        <end position="222"/>
    </location>
</feature>
<evidence type="ECO:0000259" key="2">
    <source>
        <dbReference type="Pfam" id="PF07670"/>
    </source>
</evidence>
<dbReference type="InterPro" id="IPR011642">
    <property type="entry name" value="Gate_dom"/>
</dbReference>
<dbReference type="Pfam" id="PF07670">
    <property type="entry name" value="Gate"/>
    <property type="match status" value="1"/>
</dbReference>
<organism evidence="3 4">
    <name type="scientific">Gulbenkiania indica</name>
    <dbReference type="NCBI Taxonomy" id="375574"/>
    <lineage>
        <taxon>Bacteria</taxon>
        <taxon>Pseudomonadati</taxon>
        <taxon>Pseudomonadota</taxon>
        <taxon>Betaproteobacteria</taxon>
        <taxon>Neisseriales</taxon>
        <taxon>Chromobacteriaceae</taxon>
        <taxon>Gulbenkiania</taxon>
    </lineage>
</organism>
<evidence type="ECO:0000256" key="1">
    <source>
        <dbReference type="SAM" id="Phobius"/>
    </source>
</evidence>
<feature type="transmembrane region" description="Helical" evidence="1">
    <location>
        <begin position="59"/>
        <end position="77"/>
    </location>
</feature>
<sequence length="442" mass="46831">MHTSQALPLPVGRGRALFRLAAYSLAGIVLFFVPFELGGKSTILLDHAASYLAGSQRPLAVTLVMLLIAYGALSPWFDGRWKESRVSRVFALLKLAGLALAVMYLTGAGPAVLHEKDMLPFLFDKLALTVGLIVPLGALALAFLVGFGLLELVGVLMQPVMRPVWRTPGHSAIDAVASFVGSYSVGLLITNRVFLEGKYTVREAAIIATGFSTVSAAFMVIVAKTLGLMGVWNFYFWSTLLITFAVTAITAWLPPIARMDNAGGVDDTLPPGQGRWQTALSAGCAQARQARPLPQVLAENLRDGVAMAGAVVPSILSVGLIGLVLARFTPVFDVLGLLLVPFAWLGGLAEPMATSKALAAGLAEMFLPAILLKGADPLVRYVAAVVSVGSVLFFSASIPCVLATRIPLSVRQLVVIWFQRTVLCLLLAAALGQLALKQGWLA</sequence>
<feature type="transmembrane region" description="Helical" evidence="1">
    <location>
        <begin position="126"/>
        <end position="150"/>
    </location>
</feature>
<dbReference type="OrthoDB" id="1633380at2"/>
<evidence type="ECO:0000313" key="3">
    <source>
        <dbReference type="EMBL" id="CUA83350.1"/>
    </source>
</evidence>
<evidence type="ECO:0000313" key="4">
    <source>
        <dbReference type="Proteomes" id="UP000243535"/>
    </source>
</evidence>
<dbReference type="Proteomes" id="UP000243535">
    <property type="component" value="Unassembled WGS sequence"/>
</dbReference>
<accession>A0A0K6GXP7</accession>
<keyword evidence="1" id="KW-1133">Transmembrane helix</keyword>
<dbReference type="RefSeq" id="WP_055433891.1">
    <property type="nucleotide sequence ID" value="NZ_CYHA01000003.1"/>
</dbReference>
<feature type="transmembrane region" description="Helical" evidence="1">
    <location>
        <begin position="414"/>
        <end position="436"/>
    </location>
</feature>
<protein>
    <submittedName>
        <fullName evidence="3">Uncharacterized membrane protein YjiH, contains nucleoside recognition GATE domain</fullName>
    </submittedName>
</protein>
<keyword evidence="4" id="KW-1185">Reference proteome</keyword>
<feature type="transmembrane region" description="Helical" evidence="1">
    <location>
        <begin position="305"/>
        <end position="325"/>
    </location>
</feature>
<feature type="transmembrane region" description="Helical" evidence="1">
    <location>
        <begin position="234"/>
        <end position="253"/>
    </location>
</feature>
<feature type="domain" description="Nucleoside transporter/FeoB GTPase Gate" evidence="2">
    <location>
        <begin position="128"/>
        <end position="228"/>
    </location>
</feature>
<reference evidence="4" key="1">
    <citation type="submission" date="2015-08" db="EMBL/GenBank/DDBJ databases">
        <authorList>
            <person name="Varghese N."/>
        </authorList>
    </citation>
    <scope>NUCLEOTIDE SEQUENCE [LARGE SCALE GENOMIC DNA]</scope>
    <source>
        <strain evidence="4">DSM 17901</strain>
    </source>
</reference>
<feature type="transmembrane region" description="Helical" evidence="1">
    <location>
        <begin position="381"/>
        <end position="402"/>
    </location>
</feature>
<feature type="transmembrane region" description="Helical" evidence="1">
    <location>
        <begin position="170"/>
        <end position="189"/>
    </location>
</feature>
<feature type="transmembrane region" description="Helical" evidence="1">
    <location>
        <begin position="20"/>
        <end position="38"/>
    </location>
</feature>
<keyword evidence="1" id="KW-0812">Transmembrane</keyword>
<dbReference type="AlphaFoldDB" id="A0A0K6GXP7"/>
<name>A0A0K6GXP7_9NEIS</name>
<dbReference type="STRING" id="375574.GCA_001418035_01490"/>
<feature type="transmembrane region" description="Helical" evidence="1">
    <location>
        <begin position="89"/>
        <end position="114"/>
    </location>
</feature>
<feature type="transmembrane region" description="Helical" evidence="1">
    <location>
        <begin position="331"/>
        <end position="350"/>
    </location>
</feature>